<evidence type="ECO:0000256" key="15">
    <source>
        <dbReference type="SAM" id="SignalP"/>
    </source>
</evidence>
<dbReference type="Pfam" id="PF00933">
    <property type="entry name" value="Glyco_hydro_3"/>
    <property type="match status" value="1"/>
</dbReference>
<dbReference type="Gene3D" id="3.40.50.1700">
    <property type="entry name" value="Glycoside hydrolase family 3 C-terminal domain"/>
    <property type="match status" value="1"/>
</dbReference>
<dbReference type="SMART" id="SM01217">
    <property type="entry name" value="Fn3_like"/>
    <property type="match status" value="1"/>
</dbReference>
<feature type="domain" description="Fibronectin type III-like" evidence="16">
    <location>
        <begin position="703"/>
        <end position="767"/>
    </location>
</feature>
<keyword evidence="11 14" id="KW-0119">Carbohydrate metabolism</keyword>
<dbReference type="Proteomes" id="UP000469558">
    <property type="component" value="Unassembled WGS sequence"/>
</dbReference>
<dbReference type="Pfam" id="PF01915">
    <property type="entry name" value="Glyco_hydro_3_C"/>
    <property type="match status" value="1"/>
</dbReference>
<reference evidence="17 18" key="1">
    <citation type="submission" date="2018-05" db="EMBL/GenBank/DDBJ databases">
        <title>Genome sequencing and assembly of the regulated plant pathogen Lachnellula willkommii and related sister species for the development of diagnostic species identification markers.</title>
        <authorList>
            <person name="Giroux E."/>
            <person name="Bilodeau G."/>
        </authorList>
    </citation>
    <scope>NUCLEOTIDE SEQUENCE [LARGE SCALE GENOMIC DNA]</scope>
    <source>
        <strain evidence="17 18">CBS 268.59</strain>
    </source>
</reference>
<dbReference type="InterPro" id="IPR036881">
    <property type="entry name" value="Glyco_hydro_3_C_sf"/>
</dbReference>
<evidence type="ECO:0000256" key="4">
    <source>
        <dbReference type="ARBA" id="ARBA00005336"/>
    </source>
</evidence>
<dbReference type="AlphaFoldDB" id="A0A8T9CK22"/>
<comment type="subcellular location">
    <subcellularLocation>
        <location evidence="2">Secreted</location>
    </subcellularLocation>
</comment>
<evidence type="ECO:0000256" key="1">
    <source>
        <dbReference type="ARBA" id="ARBA00000448"/>
    </source>
</evidence>
<dbReference type="PANTHER" id="PTHR42715">
    <property type="entry name" value="BETA-GLUCOSIDASE"/>
    <property type="match status" value="1"/>
</dbReference>
<dbReference type="Gene3D" id="2.60.40.10">
    <property type="entry name" value="Immunoglobulins"/>
    <property type="match status" value="1"/>
</dbReference>
<comment type="catalytic activity">
    <reaction evidence="1 14">
        <text>Hydrolysis of terminal, non-reducing beta-D-glucosyl residues with release of beta-D-glucose.</text>
        <dbReference type="EC" id="3.2.1.21"/>
    </reaction>
</comment>
<comment type="similarity">
    <text evidence="4 14">Belongs to the glycosyl hydrolase 3 family.</text>
</comment>
<dbReference type="InterPro" id="IPR036962">
    <property type="entry name" value="Glyco_hydro_3_N_sf"/>
</dbReference>
<evidence type="ECO:0000256" key="6">
    <source>
        <dbReference type="ARBA" id="ARBA00022525"/>
    </source>
</evidence>
<dbReference type="InterPro" id="IPR050288">
    <property type="entry name" value="Cellulose_deg_GH3"/>
</dbReference>
<evidence type="ECO:0000313" key="18">
    <source>
        <dbReference type="Proteomes" id="UP000469558"/>
    </source>
</evidence>
<evidence type="ECO:0000256" key="3">
    <source>
        <dbReference type="ARBA" id="ARBA00004987"/>
    </source>
</evidence>
<keyword evidence="7 15" id="KW-0732">Signal</keyword>
<dbReference type="Gene3D" id="3.20.20.300">
    <property type="entry name" value="Glycoside hydrolase, family 3, N-terminal domain"/>
    <property type="match status" value="1"/>
</dbReference>
<sequence>MYCLWQTFIFSAVILSGVKAGEITEDSYFYGESPPVYPSPQMPGTGTWAAANAKAIALVSQMTLEERSNITVGYSTDTGCGGFTGSAPRLNWPGLCLSDAGNGVRNTDLVNGWPSGVHVGASWNRNLTHQRALQMGGEFKKKGVNIALGPVVGPLGRVAEGGRNWEGFSNDPYLCGQLAGETVAGIEDAGVIATVKHFIANEQETNRLPDGNVTSISSNIDDKTMHELYLWPFADAVHAGAAAVMCSYNRLNNSYSCQNSKALNGLLKTELGFEGFVVSDWGAQQTGLSSAEAGLDVVMPSSVFWGVSGGNLTAAVNNGSLPESRVTDMATRLVASWYQMGQDQGFPAGGIGMPADLTVPHEAVDARDPASKTILLNGALEGHVLVKNTNKTLPFNKPKVLSIFGYDAQAPPDLNPTPPGVLGGFALGYESQLLETWSPFASGIVTQTAPNGTFFTGGGSGACTPAYISAPFDALQEQAYQDDTTLFWDFISGDPLVNPISDACLVFINAFASEGEDRGGLHDDFSDGIVLNVAKNCSNTIVVLHNAGVRLVDQWIEHPNVTAVIFAHLPGQDSGRALVQLLYGVQSPSGKLPYTVAKNESDYNADPDLPEGEFSLFPQSNFSEGVFIDYRYFDKKNLTPRYEFGFGLTYTTFQYSNLTVEVVGNTSYYPAGPVISGGLAGLWDVVAKASVIVENTGSVEAAEVAQLYVYVDSVKQLRGFSKVNIPVGGRVTVEFDLLRRDLSQWDVENQSWVLPAGSYEVLVGSSSRDLPIQAELVIEN</sequence>
<dbReference type="InterPro" id="IPR002772">
    <property type="entry name" value="Glyco_hydro_3_C"/>
</dbReference>
<keyword evidence="6" id="KW-0964">Secreted</keyword>
<dbReference type="InterPro" id="IPR019800">
    <property type="entry name" value="Glyco_hydro_3_AS"/>
</dbReference>
<dbReference type="PROSITE" id="PS00775">
    <property type="entry name" value="GLYCOSYL_HYDROL_F3"/>
    <property type="match status" value="1"/>
</dbReference>
<comment type="caution">
    <text evidence="17">The sequence shown here is derived from an EMBL/GenBank/DDBJ whole genome shotgun (WGS) entry which is preliminary data.</text>
</comment>
<dbReference type="PANTHER" id="PTHR42715:SF5">
    <property type="entry name" value="BETA-GLUCOSIDASE M-RELATED"/>
    <property type="match status" value="1"/>
</dbReference>
<organism evidence="17 18">
    <name type="scientific">Lachnellula suecica</name>
    <dbReference type="NCBI Taxonomy" id="602035"/>
    <lineage>
        <taxon>Eukaryota</taxon>
        <taxon>Fungi</taxon>
        <taxon>Dikarya</taxon>
        <taxon>Ascomycota</taxon>
        <taxon>Pezizomycotina</taxon>
        <taxon>Leotiomycetes</taxon>
        <taxon>Helotiales</taxon>
        <taxon>Lachnaceae</taxon>
        <taxon>Lachnellula</taxon>
    </lineage>
</organism>
<evidence type="ECO:0000313" key="17">
    <source>
        <dbReference type="EMBL" id="TVY84124.1"/>
    </source>
</evidence>
<keyword evidence="13 14" id="KW-0624">Polysaccharide degradation</keyword>
<dbReference type="GO" id="GO:0030245">
    <property type="term" value="P:cellulose catabolic process"/>
    <property type="evidence" value="ECO:0007669"/>
    <property type="project" value="UniProtKB-KW"/>
</dbReference>
<dbReference type="EC" id="3.2.1.21" evidence="5 14"/>
<feature type="chain" id="PRO_5035826950" description="beta-glucosidase" evidence="15">
    <location>
        <begin position="21"/>
        <end position="780"/>
    </location>
</feature>
<feature type="signal peptide" evidence="15">
    <location>
        <begin position="1"/>
        <end position="20"/>
    </location>
</feature>
<evidence type="ECO:0000256" key="9">
    <source>
        <dbReference type="ARBA" id="ARBA00023001"/>
    </source>
</evidence>
<evidence type="ECO:0000256" key="5">
    <source>
        <dbReference type="ARBA" id="ARBA00012744"/>
    </source>
</evidence>
<keyword evidence="8 14" id="KW-0378">Hydrolase</keyword>
<dbReference type="EMBL" id="QGMK01000116">
    <property type="protein sequence ID" value="TVY84124.1"/>
    <property type="molecule type" value="Genomic_DNA"/>
</dbReference>
<keyword evidence="9" id="KW-0136">Cellulose degradation</keyword>
<dbReference type="InterPro" id="IPR013783">
    <property type="entry name" value="Ig-like_fold"/>
</dbReference>
<evidence type="ECO:0000256" key="2">
    <source>
        <dbReference type="ARBA" id="ARBA00004613"/>
    </source>
</evidence>
<dbReference type="GO" id="GO:0005576">
    <property type="term" value="C:extracellular region"/>
    <property type="evidence" value="ECO:0007669"/>
    <property type="project" value="UniProtKB-SubCell"/>
</dbReference>
<dbReference type="OrthoDB" id="416222at2759"/>
<keyword evidence="10" id="KW-0325">Glycoprotein</keyword>
<dbReference type="SUPFAM" id="SSF51445">
    <property type="entry name" value="(Trans)glycosidases"/>
    <property type="match status" value="1"/>
</dbReference>
<accession>A0A8T9CK22</accession>
<dbReference type="GO" id="GO:0008422">
    <property type="term" value="F:beta-glucosidase activity"/>
    <property type="evidence" value="ECO:0007669"/>
    <property type="project" value="UniProtKB-EC"/>
</dbReference>
<protein>
    <recommendedName>
        <fullName evidence="5 14">beta-glucosidase</fullName>
        <ecNumber evidence="5 14">3.2.1.21</ecNumber>
    </recommendedName>
</protein>
<proteinExistence type="inferred from homology"/>
<dbReference type="SUPFAM" id="SSF52279">
    <property type="entry name" value="Beta-D-glucan exohydrolase, C-terminal domain"/>
    <property type="match status" value="1"/>
</dbReference>
<dbReference type="Pfam" id="PF14310">
    <property type="entry name" value="Fn3-like"/>
    <property type="match status" value="1"/>
</dbReference>
<name>A0A8T9CK22_9HELO</name>
<dbReference type="InterPro" id="IPR017853">
    <property type="entry name" value="GH"/>
</dbReference>
<dbReference type="PRINTS" id="PR00133">
    <property type="entry name" value="GLHYDRLASE3"/>
</dbReference>
<evidence type="ECO:0000256" key="10">
    <source>
        <dbReference type="ARBA" id="ARBA00023180"/>
    </source>
</evidence>
<evidence type="ECO:0000256" key="12">
    <source>
        <dbReference type="ARBA" id="ARBA00023295"/>
    </source>
</evidence>
<evidence type="ECO:0000256" key="13">
    <source>
        <dbReference type="ARBA" id="ARBA00023326"/>
    </source>
</evidence>
<evidence type="ECO:0000256" key="8">
    <source>
        <dbReference type="ARBA" id="ARBA00022801"/>
    </source>
</evidence>
<evidence type="ECO:0000259" key="16">
    <source>
        <dbReference type="SMART" id="SM01217"/>
    </source>
</evidence>
<gene>
    <name evidence="17" type="primary">bglM_1</name>
    <name evidence="17" type="ORF">LSUE1_G001857</name>
</gene>
<evidence type="ECO:0000256" key="14">
    <source>
        <dbReference type="RuleBase" id="RU361161"/>
    </source>
</evidence>
<dbReference type="FunFam" id="3.20.20.300:FF:000002">
    <property type="entry name" value="Probable beta-glucosidase"/>
    <property type="match status" value="1"/>
</dbReference>
<keyword evidence="18" id="KW-1185">Reference proteome</keyword>
<evidence type="ECO:0000256" key="11">
    <source>
        <dbReference type="ARBA" id="ARBA00023277"/>
    </source>
</evidence>
<keyword evidence="12 14" id="KW-0326">Glycosidase</keyword>
<dbReference type="InterPro" id="IPR001764">
    <property type="entry name" value="Glyco_hydro_3_N"/>
</dbReference>
<comment type="pathway">
    <text evidence="3 14">Glycan metabolism; cellulose degradation.</text>
</comment>
<evidence type="ECO:0000256" key="7">
    <source>
        <dbReference type="ARBA" id="ARBA00022729"/>
    </source>
</evidence>
<dbReference type="InterPro" id="IPR026891">
    <property type="entry name" value="Fn3-like"/>
</dbReference>